<dbReference type="PROSITE" id="PS50802">
    <property type="entry name" value="OTU"/>
    <property type="match status" value="1"/>
</dbReference>
<dbReference type="InterPro" id="IPR050704">
    <property type="entry name" value="Peptidase_C85-like"/>
</dbReference>
<evidence type="ECO:0000313" key="4">
    <source>
        <dbReference type="Proteomes" id="UP000094112"/>
    </source>
</evidence>
<dbReference type="GO" id="GO:0004843">
    <property type="term" value="F:cysteine-type deubiquitinase activity"/>
    <property type="evidence" value="ECO:0007669"/>
    <property type="project" value="TreeGrafter"/>
</dbReference>
<dbReference type="Pfam" id="PF02338">
    <property type="entry name" value="OTU"/>
    <property type="match status" value="1"/>
</dbReference>
<dbReference type="RefSeq" id="XP_019039991.1">
    <property type="nucleotide sequence ID" value="XM_019185492.1"/>
</dbReference>
<dbReference type="AlphaFoldDB" id="A0A1E3P697"/>
<accession>A0A1E3P697</accession>
<dbReference type="InterPro" id="IPR049771">
    <property type="entry name" value="OTU2-like_OTU"/>
</dbReference>
<feature type="domain" description="OTU" evidence="2">
    <location>
        <begin position="169"/>
        <end position="304"/>
    </location>
</feature>
<dbReference type="SUPFAM" id="SSF54001">
    <property type="entry name" value="Cysteine proteinases"/>
    <property type="match status" value="1"/>
</dbReference>
<protein>
    <recommendedName>
        <fullName evidence="2">OTU domain-containing protein</fullName>
    </recommendedName>
</protein>
<sequence length="304" mass="35349">MSEFETEDELLARHRKENKELIANITGLKKQATKSKKKEVQRKCADMELKLKEKHEQELKELRSRGGDGNLEESKQVEQDEDEDDDELTPEKLLAQLELEKKEEEPKQQQQKQQQQKGPKRNRQKERLAKRQAALDEQRKQAEEEASLQPDFKKIEDENIKSLCSIAKLKEFDIKPDGNCLFASIADQLKIRQGVEVDIKTLRTQAANHIRKDPDTFIPYLFDEETMSLKNIDEYTEKIEKTAAWGSDLEILALSKEYDSPISVMMTGRSTLKINEDGNNEELKLVYYKHSYALGEHYNSLHDL</sequence>
<evidence type="ECO:0000256" key="1">
    <source>
        <dbReference type="SAM" id="MobiDB-lite"/>
    </source>
</evidence>
<keyword evidence="4" id="KW-1185">Reference proteome</keyword>
<dbReference type="GeneID" id="30202738"/>
<feature type="region of interest" description="Disordered" evidence="1">
    <location>
        <begin position="51"/>
        <end position="150"/>
    </location>
</feature>
<evidence type="ECO:0000313" key="3">
    <source>
        <dbReference type="EMBL" id="ODQ60784.1"/>
    </source>
</evidence>
<feature type="compositionally biased region" description="Basic and acidic residues" evidence="1">
    <location>
        <begin position="125"/>
        <end position="143"/>
    </location>
</feature>
<dbReference type="PANTHER" id="PTHR12419">
    <property type="entry name" value="OTU DOMAIN CONTAINING PROTEIN"/>
    <property type="match status" value="1"/>
</dbReference>
<dbReference type="STRING" id="683960.A0A1E3P697"/>
<feature type="compositionally biased region" description="Basic and acidic residues" evidence="1">
    <location>
        <begin position="98"/>
        <end position="107"/>
    </location>
</feature>
<organism evidence="3 4">
    <name type="scientific">Wickerhamomyces anomalus (strain ATCC 58044 / CBS 1984 / NCYC 433 / NRRL Y-366-8)</name>
    <name type="common">Yeast</name>
    <name type="synonym">Hansenula anomala</name>
    <dbReference type="NCBI Taxonomy" id="683960"/>
    <lineage>
        <taxon>Eukaryota</taxon>
        <taxon>Fungi</taxon>
        <taxon>Dikarya</taxon>
        <taxon>Ascomycota</taxon>
        <taxon>Saccharomycotina</taxon>
        <taxon>Saccharomycetes</taxon>
        <taxon>Phaffomycetales</taxon>
        <taxon>Wickerhamomycetaceae</taxon>
        <taxon>Wickerhamomyces</taxon>
    </lineage>
</organism>
<dbReference type="InterPro" id="IPR038765">
    <property type="entry name" value="Papain-like_cys_pep_sf"/>
</dbReference>
<gene>
    <name evidence="3" type="ORF">WICANDRAFT_83112</name>
</gene>
<dbReference type="EMBL" id="KV454209">
    <property type="protein sequence ID" value="ODQ60784.1"/>
    <property type="molecule type" value="Genomic_DNA"/>
</dbReference>
<proteinExistence type="predicted"/>
<feature type="compositionally biased region" description="Acidic residues" evidence="1">
    <location>
        <begin position="79"/>
        <end position="88"/>
    </location>
</feature>
<dbReference type="OrthoDB" id="415023at2759"/>
<dbReference type="GO" id="GO:0016579">
    <property type="term" value="P:protein deubiquitination"/>
    <property type="evidence" value="ECO:0007669"/>
    <property type="project" value="TreeGrafter"/>
</dbReference>
<dbReference type="Proteomes" id="UP000094112">
    <property type="component" value="Unassembled WGS sequence"/>
</dbReference>
<feature type="compositionally biased region" description="Basic and acidic residues" evidence="1">
    <location>
        <begin position="51"/>
        <end position="78"/>
    </location>
</feature>
<dbReference type="CDD" id="cd22762">
    <property type="entry name" value="OTU_fungi_OTU2-like"/>
    <property type="match status" value="1"/>
</dbReference>
<dbReference type="PANTHER" id="PTHR12419:SF10">
    <property type="entry name" value="DEUBIQUITINASE OTUD6B"/>
    <property type="match status" value="1"/>
</dbReference>
<name>A0A1E3P697_WICAA</name>
<reference evidence="3 4" key="1">
    <citation type="journal article" date="2016" name="Proc. Natl. Acad. Sci. U.S.A.">
        <title>Comparative genomics of biotechnologically important yeasts.</title>
        <authorList>
            <person name="Riley R."/>
            <person name="Haridas S."/>
            <person name="Wolfe K.H."/>
            <person name="Lopes M.R."/>
            <person name="Hittinger C.T."/>
            <person name="Goeker M."/>
            <person name="Salamov A.A."/>
            <person name="Wisecaver J.H."/>
            <person name="Long T.M."/>
            <person name="Calvey C.H."/>
            <person name="Aerts A.L."/>
            <person name="Barry K.W."/>
            <person name="Choi C."/>
            <person name="Clum A."/>
            <person name="Coughlan A.Y."/>
            <person name="Deshpande S."/>
            <person name="Douglass A.P."/>
            <person name="Hanson S.J."/>
            <person name="Klenk H.-P."/>
            <person name="LaButti K.M."/>
            <person name="Lapidus A."/>
            <person name="Lindquist E.A."/>
            <person name="Lipzen A.M."/>
            <person name="Meier-Kolthoff J.P."/>
            <person name="Ohm R.A."/>
            <person name="Otillar R.P."/>
            <person name="Pangilinan J.L."/>
            <person name="Peng Y."/>
            <person name="Rokas A."/>
            <person name="Rosa C.A."/>
            <person name="Scheuner C."/>
            <person name="Sibirny A.A."/>
            <person name="Slot J.C."/>
            <person name="Stielow J.B."/>
            <person name="Sun H."/>
            <person name="Kurtzman C.P."/>
            <person name="Blackwell M."/>
            <person name="Grigoriev I.V."/>
            <person name="Jeffries T.W."/>
        </authorList>
    </citation>
    <scope>NUCLEOTIDE SEQUENCE [LARGE SCALE GENOMIC DNA]</scope>
    <source>
        <strain evidence="4">ATCC 58044 / CBS 1984 / NCYC 433 / NRRL Y-366-8</strain>
    </source>
</reference>
<dbReference type="InterPro" id="IPR003323">
    <property type="entry name" value="OTU_dom"/>
</dbReference>
<evidence type="ECO:0000259" key="2">
    <source>
        <dbReference type="PROSITE" id="PS50802"/>
    </source>
</evidence>
<feature type="compositionally biased region" description="Low complexity" evidence="1">
    <location>
        <begin position="108"/>
        <end position="117"/>
    </location>
</feature>
<dbReference type="Gene3D" id="3.90.70.80">
    <property type="match status" value="1"/>
</dbReference>